<gene>
    <name evidence="2" type="ORF">GPM918_LOCUS35217</name>
    <name evidence="1" type="ORF">OVA965_LOCUS4795</name>
    <name evidence="4" type="ORF">SRO942_LOCUS35933</name>
    <name evidence="3" type="ORF">TMI583_LOCUS4793</name>
</gene>
<keyword evidence="5" id="KW-1185">Reference proteome</keyword>
<evidence type="ECO:0000313" key="4">
    <source>
        <dbReference type="EMBL" id="CAF4333962.1"/>
    </source>
</evidence>
<evidence type="ECO:0000313" key="5">
    <source>
        <dbReference type="Proteomes" id="UP000663829"/>
    </source>
</evidence>
<accession>A0A815QMQ1</accession>
<protein>
    <submittedName>
        <fullName evidence="2">Uncharacterized protein</fullName>
    </submittedName>
</protein>
<dbReference type="EMBL" id="CAJNOK010001289">
    <property type="protein sequence ID" value="CAF0803902.1"/>
    <property type="molecule type" value="Genomic_DNA"/>
</dbReference>
<dbReference type="Proteomes" id="UP000663829">
    <property type="component" value="Unassembled WGS sequence"/>
</dbReference>
<dbReference type="EMBL" id="CAJNOQ010020189">
    <property type="protein sequence ID" value="CAF1464501.1"/>
    <property type="molecule type" value="Genomic_DNA"/>
</dbReference>
<organism evidence="2 5">
    <name type="scientific">Didymodactylos carnosus</name>
    <dbReference type="NCBI Taxonomy" id="1234261"/>
    <lineage>
        <taxon>Eukaryota</taxon>
        <taxon>Metazoa</taxon>
        <taxon>Spiralia</taxon>
        <taxon>Gnathifera</taxon>
        <taxon>Rotifera</taxon>
        <taxon>Eurotatoria</taxon>
        <taxon>Bdelloidea</taxon>
        <taxon>Philodinida</taxon>
        <taxon>Philodinidae</taxon>
        <taxon>Didymodactylos</taxon>
    </lineage>
</organism>
<reference evidence="2" key="1">
    <citation type="submission" date="2021-02" db="EMBL/GenBank/DDBJ databases">
        <authorList>
            <person name="Nowell W R."/>
        </authorList>
    </citation>
    <scope>NUCLEOTIDE SEQUENCE</scope>
</reference>
<comment type="caution">
    <text evidence="2">The sequence shown here is derived from an EMBL/GenBank/DDBJ whole genome shotgun (WGS) entry which is preliminary data.</text>
</comment>
<name>A0A815QMQ1_9BILA</name>
<dbReference type="Proteomes" id="UP000677228">
    <property type="component" value="Unassembled WGS sequence"/>
</dbReference>
<dbReference type="Proteomes" id="UP000681722">
    <property type="component" value="Unassembled WGS sequence"/>
</dbReference>
<dbReference type="OrthoDB" id="9972107at2759"/>
<dbReference type="EMBL" id="CAJOBA010001289">
    <property type="protein sequence ID" value="CAF3587442.1"/>
    <property type="molecule type" value="Genomic_DNA"/>
</dbReference>
<dbReference type="Proteomes" id="UP000682733">
    <property type="component" value="Unassembled WGS sequence"/>
</dbReference>
<sequence>MDIDFVADHICLVWVDKNMEYYTRTKDKFRENTNTLVTFNNPQQCIRFIYQNPTKKIFLITQGMFAPYIVPAVNNCDQLESVYIFCHIVANYRFEEMQYEKIRKGGIFDIDDDLNMKLTEDIAKYLIQTTMDLQNKANSCTQKAQDLIERYRQLYQVKCTLLLNRSPDEEVPYGIQSKL</sequence>
<proteinExistence type="predicted"/>
<evidence type="ECO:0000313" key="1">
    <source>
        <dbReference type="EMBL" id="CAF0803902.1"/>
    </source>
</evidence>
<dbReference type="EMBL" id="CAJOBC010085650">
    <property type="protein sequence ID" value="CAF4333962.1"/>
    <property type="molecule type" value="Genomic_DNA"/>
</dbReference>
<dbReference type="AlphaFoldDB" id="A0A815QMQ1"/>
<evidence type="ECO:0000313" key="2">
    <source>
        <dbReference type="EMBL" id="CAF1464501.1"/>
    </source>
</evidence>
<evidence type="ECO:0000313" key="3">
    <source>
        <dbReference type="EMBL" id="CAF3587442.1"/>
    </source>
</evidence>